<dbReference type="Proteomes" id="UP001145087">
    <property type="component" value="Unassembled WGS sequence"/>
</dbReference>
<reference evidence="2" key="1">
    <citation type="submission" date="2022-11" db="EMBL/GenBank/DDBJ databases">
        <title>Marilongibacter aestuarii gen. nov., sp. nov., isolated from tidal flat sediment.</title>
        <authorList>
            <person name="Jiayan W."/>
        </authorList>
    </citation>
    <scope>NUCLEOTIDE SEQUENCE</scope>
    <source>
        <strain evidence="2">Z1-6</strain>
    </source>
</reference>
<evidence type="ECO:0000313" key="3">
    <source>
        <dbReference type="Proteomes" id="UP001145087"/>
    </source>
</evidence>
<sequence>MKQITYTTGFCIALVLSALFVHAQIETTIFNNSVSSDKNKVPFFTNRPIVVNEDNTFTFKNSSTDQTNTLYFCNYNFATDSIALVFRAVNLSDSLPTSHIKNNIIYDMYQHSRMERGIRNFYFVVGGYGKSFKKQVHGYMKRLKTNYGDSLFNEAAIVVFAWGTEDKAYKYYNALRASKRGAADFAIFQHMLDEFFSDEEFFKTHPNDLTTAILFSSMGNEMFRQYIKKREEQNIPLVKTYNRILFVGSVAPRREFEIGRTFYNLNQMADSVDVYVNSKDVLLKLSSVAHLKNRMGNKGPKNPENLPGFVNVLDIKNIITLHDMKGLGHDYLLTNSVLQDEILESVNENLKLKDRQRVQVAAKKEK</sequence>
<dbReference type="EMBL" id="JAPOHD010000031">
    <property type="protein sequence ID" value="MCY1722141.1"/>
    <property type="molecule type" value="Genomic_DNA"/>
</dbReference>
<dbReference type="RefSeq" id="WP_343334469.1">
    <property type="nucleotide sequence ID" value="NZ_JAPOHD010000031.1"/>
</dbReference>
<evidence type="ECO:0000256" key="1">
    <source>
        <dbReference type="SAM" id="SignalP"/>
    </source>
</evidence>
<evidence type="ECO:0000313" key="2">
    <source>
        <dbReference type="EMBL" id="MCY1722141.1"/>
    </source>
</evidence>
<feature type="chain" id="PRO_5040956153" evidence="1">
    <location>
        <begin position="24"/>
        <end position="366"/>
    </location>
</feature>
<dbReference type="AlphaFoldDB" id="A0A9X3FBE9"/>
<accession>A0A9X3FBE9</accession>
<name>A0A9X3FBE9_9BACT</name>
<gene>
    <name evidence="2" type="ORF">OU798_17440</name>
</gene>
<organism evidence="2 3">
    <name type="scientific">Draconibacterium aestuarii</name>
    <dbReference type="NCBI Taxonomy" id="2998507"/>
    <lineage>
        <taxon>Bacteria</taxon>
        <taxon>Pseudomonadati</taxon>
        <taxon>Bacteroidota</taxon>
        <taxon>Bacteroidia</taxon>
        <taxon>Marinilabiliales</taxon>
        <taxon>Prolixibacteraceae</taxon>
        <taxon>Draconibacterium</taxon>
    </lineage>
</organism>
<protein>
    <submittedName>
        <fullName evidence="2">Uncharacterized protein</fullName>
    </submittedName>
</protein>
<comment type="caution">
    <text evidence="2">The sequence shown here is derived from an EMBL/GenBank/DDBJ whole genome shotgun (WGS) entry which is preliminary data.</text>
</comment>
<feature type="signal peptide" evidence="1">
    <location>
        <begin position="1"/>
        <end position="23"/>
    </location>
</feature>
<proteinExistence type="predicted"/>
<keyword evidence="3" id="KW-1185">Reference proteome</keyword>
<keyword evidence="1" id="KW-0732">Signal</keyword>